<dbReference type="RefSeq" id="WP_245754178.1">
    <property type="nucleotide sequence ID" value="NZ_FOTF01000007.1"/>
</dbReference>
<protein>
    <submittedName>
        <fullName evidence="8">Peroxiredoxin</fullName>
    </submittedName>
</protein>
<dbReference type="EMBL" id="FOTF01000007">
    <property type="protein sequence ID" value="SFL07741.1"/>
    <property type="molecule type" value="Genomic_DNA"/>
</dbReference>
<keyword evidence="5" id="KW-0676">Redox-active center</keyword>
<evidence type="ECO:0000256" key="4">
    <source>
        <dbReference type="ARBA" id="ARBA00023157"/>
    </source>
</evidence>
<dbReference type="InterPro" id="IPR013766">
    <property type="entry name" value="Thioredoxin_domain"/>
</dbReference>
<dbReference type="Pfam" id="PF08534">
    <property type="entry name" value="Redoxin"/>
    <property type="match status" value="1"/>
</dbReference>
<dbReference type="PANTHER" id="PTHR42801:SF21">
    <property type="entry name" value="BCPB PROTEIN"/>
    <property type="match status" value="1"/>
</dbReference>
<dbReference type="GO" id="GO:0034599">
    <property type="term" value="P:cellular response to oxidative stress"/>
    <property type="evidence" value="ECO:0007669"/>
    <property type="project" value="TreeGrafter"/>
</dbReference>
<keyword evidence="4" id="KW-1015">Disulfide bond</keyword>
<dbReference type="Proteomes" id="UP000199550">
    <property type="component" value="Unassembled WGS sequence"/>
</dbReference>
<dbReference type="CDD" id="cd03017">
    <property type="entry name" value="PRX_BCP"/>
    <property type="match status" value="1"/>
</dbReference>
<reference evidence="8 9" key="1">
    <citation type="submission" date="2016-10" db="EMBL/GenBank/DDBJ databases">
        <authorList>
            <person name="de Groot N.N."/>
        </authorList>
    </citation>
    <scope>NUCLEOTIDE SEQUENCE [LARGE SCALE GENOMIC DNA]</scope>
    <source>
        <strain evidence="8 9">DSM 16199</strain>
    </source>
</reference>
<dbReference type="GO" id="GO:0045454">
    <property type="term" value="P:cell redox homeostasis"/>
    <property type="evidence" value="ECO:0007669"/>
    <property type="project" value="TreeGrafter"/>
</dbReference>
<evidence type="ECO:0000313" key="9">
    <source>
        <dbReference type="Proteomes" id="UP000199550"/>
    </source>
</evidence>
<evidence type="ECO:0000256" key="6">
    <source>
        <dbReference type="SAM" id="MobiDB-lite"/>
    </source>
</evidence>
<dbReference type="PROSITE" id="PS51352">
    <property type="entry name" value="THIOREDOXIN_2"/>
    <property type="match status" value="1"/>
</dbReference>
<dbReference type="SUPFAM" id="SSF52833">
    <property type="entry name" value="Thioredoxin-like"/>
    <property type="match status" value="1"/>
</dbReference>
<keyword evidence="9" id="KW-1185">Reference proteome</keyword>
<dbReference type="AlphaFoldDB" id="A0A1I4EUC2"/>
<evidence type="ECO:0000256" key="2">
    <source>
        <dbReference type="ARBA" id="ARBA00022862"/>
    </source>
</evidence>
<keyword evidence="1" id="KW-0575">Peroxidase</keyword>
<feature type="domain" description="Thioredoxin" evidence="7">
    <location>
        <begin position="27"/>
        <end position="189"/>
    </location>
</feature>
<feature type="compositionally biased region" description="Polar residues" evidence="6">
    <location>
        <begin position="1"/>
        <end position="13"/>
    </location>
</feature>
<evidence type="ECO:0000259" key="7">
    <source>
        <dbReference type="PROSITE" id="PS51352"/>
    </source>
</evidence>
<dbReference type="Gene3D" id="3.40.30.10">
    <property type="entry name" value="Glutaredoxin"/>
    <property type="match status" value="1"/>
</dbReference>
<keyword evidence="3" id="KW-0560">Oxidoreductase</keyword>
<dbReference type="InterPro" id="IPR013740">
    <property type="entry name" value="Redoxin"/>
</dbReference>
<dbReference type="InterPro" id="IPR050924">
    <property type="entry name" value="Peroxiredoxin_BCP/PrxQ"/>
</dbReference>
<evidence type="ECO:0000256" key="5">
    <source>
        <dbReference type="ARBA" id="ARBA00023284"/>
    </source>
</evidence>
<evidence type="ECO:0000256" key="3">
    <source>
        <dbReference type="ARBA" id="ARBA00023002"/>
    </source>
</evidence>
<evidence type="ECO:0000256" key="1">
    <source>
        <dbReference type="ARBA" id="ARBA00022559"/>
    </source>
</evidence>
<accession>A0A1I4EUC2</accession>
<name>A0A1I4EUC2_9RHOB</name>
<dbReference type="InterPro" id="IPR036249">
    <property type="entry name" value="Thioredoxin-like_sf"/>
</dbReference>
<dbReference type="STRING" id="195913.SAMN04488004_107106"/>
<sequence length="193" mass="20743">MSPTPMSLTQVDWTQIPAPRDDGGAAHLPGLAMPSVPLPATDGQVVDLSKLAGRCVVYIYPMTGRPDRDLPAGWDATPGARGCTPQSCAYRDHAADLRARGVQHLFGLSTQDTAYQQEAASRLHLPYPLLSDAQGALMGALNLPRLTADGLTLLKRCTLILRDGLIQHVNYPVFPPNEDAARVIAWLDDPVNA</sequence>
<dbReference type="GO" id="GO:0005737">
    <property type="term" value="C:cytoplasm"/>
    <property type="evidence" value="ECO:0007669"/>
    <property type="project" value="TreeGrafter"/>
</dbReference>
<evidence type="ECO:0000313" key="8">
    <source>
        <dbReference type="EMBL" id="SFL07741.1"/>
    </source>
</evidence>
<keyword evidence="2" id="KW-0049">Antioxidant</keyword>
<feature type="region of interest" description="Disordered" evidence="6">
    <location>
        <begin position="1"/>
        <end position="24"/>
    </location>
</feature>
<dbReference type="PANTHER" id="PTHR42801">
    <property type="entry name" value="THIOREDOXIN-DEPENDENT PEROXIDE REDUCTASE"/>
    <property type="match status" value="1"/>
</dbReference>
<gene>
    <name evidence="8" type="ORF">SAMN04488004_107106</name>
</gene>
<dbReference type="GO" id="GO:0008379">
    <property type="term" value="F:thioredoxin peroxidase activity"/>
    <property type="evidence" value="ECO:0007669"/>
    <property type="project" value="TreeGrafter"/>
</dbReference>
<organism evidence="8 9">
    <name type="scientific">Loktanella salsilacus</name>
    <dbReference type="NCBI Taxonomy" id="195913"/>
    <lineage>
        <taxon>Bacteria</taxon>
        <taxon>Pseudomonadati</taxon>
        <taxon>Pseudomonadota</taxon>
        <taxon>Alphaproteobacteria</taxon>
        <taxon>Rhodobacterales</taxon>
        <taxon>Roseobacteraceae</taxon>
        <taxon>Loktanella</taxon>
    </lineage>
</organism>
<proteinExistence type="predicted"/>